<organism evidence="1 2">
    <name type="scientific">Saccharolobus shibatae (strain ATCC 51178 / DSM 5389 / JCM 8931 / NBRC 15437 / B12)</name>
    <name type="common">Sulfolobus shibatae</name>
    <dbReference type="NCBI Taxonomy" id="523848"/>
    <lineage>
        <taxon>Archaea</taxon>
        <taxon>Thermoproteota</taxon>
        <taxon>Thermoprotei</taxon>
        <taxon>Sulfolobales</taxon>
        <taxon>Sulfolobaceae</taxon>
        <taxon>Saccharolobus</taxon>
    </lineage>
</organism>
<name>A0A8F5BP23_SACSH</name>
<dbReference type="AlphaFoldDB" id="A0A8F5BP23"/>
<accession>A0A8F5BP23</accession>
<protein>
    <submittedName>
        <fullName evidence="1">Uncharacterized protein</fullName>
    </submittedName>
</protein>
<dbReference type="Proteomes" id="UP000694018">
    <property type="component" value="Chromosome"/>
</dbReference>
<gene>
    <name evidence="1" type="ORF">J5U23_01604</name>
</gene>
<reference evidence="1" key="1">
    <citation type="journal article" date="2021" name="Environ. Microbiol.">
        <title>New insights into the diversity and evolution of the archaeal mobilome from three complete genomes of Saccharolobus shibatae.</title>
        <authorList>
            <person name="Medvedeva S."/>
            <person name="Brandt D."/>
            <person name="Cvirkaite-Krupovic V."/>
            <person name="Liu Y."/>
            <person name="Severinov K."/>
            <person name="Ishino S."/>
            <person name="Ishino Y."/>
            <person name="Prangishvili D."/>
            <person name="Kalinowski J."/>
            <person name="Krupovic M."/>
        </authorList>
    </citation>
    <scope>NUCLEOTIDE SEQUENCE</scope>
    <source>
        <strain evidence="1">B12</strain>
    </source>
</reference>
<dbReference type="EMBL" id="CP077717">
    <property type="protein sequence ID" value="QXJ28735.1"/>
    <property type="molecule type" value="Genomic_DNA"/>
</dbReference>
<dbReference type="KEGG" id="sshi:J5U23_01604"/>
<evidence type="ECO:0000313" key="2">
    <source>
        <dbReference type="Proteomes" id="UP000694018"/>
    </source>
</evidence>
<proteinExistence type="predicted"/>
<evidence type="ECO:0000313" key="1">
    <source>
        <dbReference type="EMBL" id="QXJ28735.1"/>
    </source>
</evidence>
<sequence>MDFLQNYKIFIEWHNTGVVIHYSLQLKASPFTVDPKSFPVILAM</sequence>